<evidence type="ECO:0000313" key="10">
    <source>
        <dbReference type="Proteomes" id="UP000553963"/>
    </source>
</evidence>
<keyword evidence="5 7" id="KW-1133">Transmembrane helix</keyword>
<evidence type="ECO:0000256" key="6">
    <source>
        <dbReference type="ARBA" id="ARBA00023136"/>
    </source>
</evidence>
<accession>A0A840AQQ3</accession>
<comment type="subcellular location">
    <subcellularLocation>
        <location evidence="1 7">Cell membrane</location>
        <topology evidence="1 7">Multi-pass membrane protein</topology>
    </subcellularLocation>
</comment>
<feature type="transmembrane region" description="Helical" evidence="7">
    <location>
        <begin position="151"/>
        <end position="175"/>
    </location>
</feature>
<sequence length="286" mass="31660">MAIFNDWRFWFVVPMVLALGTVVLFPSGYLVWMSLTHWIVTDPERYFDGVGNFRVLFRSADFTSAVWVTLVYLVASTALMVAFAMGLALALSAPRTPSALRSIVIMPLVIPPVVAGFTWRFLMNGEMGFLGAFLLPGLGLKMNMLADPTGAMISVVIADVWSRAPFMFLIFLAAMQSIPRDYYEAIRLDGANVFQEFLHVTLPMIRPAVVVALLFRVIDAINTFELIYVMTKGGPGRATQTLALFGWKSAFQRFDFGLAAALGVVMVVVTTVCASIAYRRFLRPAT</sequence>
<keyword evidence="6 7" id="KW-0472">Membrane</keyword>
<feature type="transmembrane region" description="Helical" evidence="7">
    <location>
        <begin position="256"/>
        <end position="278"/>
    </location>
</feature>
<evidence type="ECO:0000256" key="1">
    <source>
        <dbReference type="ARBA" id="ARBA00004651"/>
    </source>
</evidence>
<dbReference type="GO" id="GO:0005886">
    <property type="term" value="C:plasma membrane"/>
    <property type="evidence" value="ECO:0007669"/>
    <property type="project" value="UniProtKB-SubCell"/>
</dbReference>
<keyword evidence="3" id="KW-1003">Cell membrane</keyword>
<organism evidence="9 10">
    <name type="scientific">Kaistia hirudinis</name>
    <dbReference type="NCBI Taxonomy" id="1293440"/>
    <lineage>
        <taxon>Bacteria</taxon>
        <taxon>Pseudomonadati</taxon>
        <taxon>Pseudomonadota</taxon>
        <taxon>Alphaproteobacteria</taxon>
        <taxon>Hyphomicrobiales</taxon>
        <taxon>Kaistiaceae</taxon>
        <taxon>Kaistia</taxon>
    </lineage>
</organism>
<dbReference type="PANTHER" id="PTHR43005:SF1">
    <property type="entry name" value="SPERMIDINE_PUTRESCINE TRANSPORT SYSTEM PERMEASE PROTEIN"/>
    <property type="match status" value="1"/>
</dbReference>
<feature type="domain" description="ABC transmembrane type-1" evidence="8">
    <location>
        <begin position="66"/>
        <end position="277"/>
    </location>
</feature>
<dbReference type="InterPro" id="IPR035906">
    <property type="entry name" value="MetI-like_sf"/>
</dbReference>
<dbReference type="SUPFAM" id="SSF161098">
    <property type="entry name" value="MetI-like"/>
    <property type="match status" value="1"/>
</dbReference>
<dbReference type="Proteomes" id="UP000553963">
    <property type="component" value="Unassembled WGS sequence"/>
</dbReference>
<keyword evidence="9" id="KW-0762">Sugar transport</keyword>
<keyword evidence="10" id="KW-1185">Reference proteome</keyword>
<dbReference type="CDD" id="cd06261">
    <property type="entry name" value="TM_PBP2"/>
    <property type="match status" value="1"/>
</dbReference>
<evidence type="ECO:0000313" key="9">
    <source>
        <dbReference type="EMBL" id="MBB3931754.1"/>
    </source>
</evidence>
<evidence type="ECO:0000256" key="3">
    <source>
        <dbReference type="ARBA" id="ARBA00022475"/>
    </source>
</evidence>
<dbReference type="Pfam" id="PF00528">
    <property type="entry name" value="BPD_transp_1"/>
    <property type="match status" value="1"/>
</dbReference>
<evidence type="ECO:0000256" key="7">
    <source>
        <dbReference type="RuleBase" id="RU363032"/>
    </source>
</evidence>
<evidence type="ECO:0000256" key="5">
    <source>
        <dbReference type="ARBA" id="ARBA00022989"/>
    </source>
</evidence>
<proteinExistence type="inferred from homology"/>
<reference evidence="9 10" key="1">
    <citation type="submission" date="2020-08" db="EMBL/GenBank/DDBJ databases">
        <title>Genomic Encyclopedia of Type Strains, Phase IV (KMG-IV): sequencing the most valuable type-strain genomes for metagenomic binning, comparative biology and taxonomic classification.</title>
        <authorList>
            <person name="Goeker M."/>
        </authorList>
    </citation>
    <scope>NUCLEOTIDE SEQUENCE [LARGE SCALE GENOMIC DNA]</scope>
    <source>
        <strain evidence="9 10">DSM 25966</strain>
    </source>
</reference>
<feature type="transmembrane region" description="Helical" evidence="7">
    <location>
        <begin position="9"/>
        <end position="32"/>
    </location>
</feature>
<evidence type="ECO:0000259" key="8">
    <source>
        <dbReference type="PROSITE" id="PS50928"/>
    </source>
</evidence>
<evidence type="ECO:0000256" key="2">
    <source>
        <dbReference type="ARBA" id="ARBA00022448"/>
    </source>
</evidence>
<comment type="similarity">
    <text evidence="7">Belongs to the binding-protein-dependent transport system permease family.</text>
</comment>
<dbReference type="Gene3D" id="1.10.3720.10">
    <property type="entry name" value="MetI-like"/>
    <property type="match status" value="1"/>
</dbReference>
<keyword evidence="4 7" id="KW-0812">Transmembrane</keyword>
<dbReference type="PROSITE" id="PS50928">
    <property type="entry name" value="ABC_TM1"/>
    <property type="match status" value="1"/>
</dbReference>
<keyword evidence="2 7" id="KW-0813">Transport</keyword>
<feature type="transmembrane region" description="Helical" evidence="7">
    <location>
        <begin position="103"/>
        <end position="122"/>
    </location>
</feature>
<dbReference type="RefSeq" id="WP_183399362.1">
    <property type="nucleotide sequence ID" value="NZ_JACIDS010000003.1"/>
</dbReference>
<evidence type="ECO:0000256" key="4">
    <source>
        <dbReference type="ARBA" id="ARBA00022692"/>
    </source>
</evidence>
<dbReference type="GO" id="GO:0055085">
    <property type="term" value="P:transmembrane transport"/>
    <property type="evidence" value="ECO:0007669"/>
    <property type="project" value="InterPro"/>
</dbReference>
<feature type="transmembrane region" description="Helical" evidence="7">
    <location>
        <begin position="65"/>
        <end position="91"/>
    </location>
</feature>
<gene>
    <name evidence="9" type="ORF">GGR25_002804</name>
</gene>
<comment type="caution">
    <text evidence="9">The sequence shown here is derived from an EMBL/GenBank/DDBJ whole genome shotgun (WGS) entry which is preliminary data.</text>
</comment>
<dbReference type="EMBL" id="JACIDS010000003">
    <property type="protein sequence ID" value="MBB3931754.1"/>
    <property type="molecule type" value="Genomic_DNA"/>
</dbReference>
<name>A0A840AQQ3_9HYPH</name>
<protein>
    <submittedName>
        <fullName evidence="9">Multiple sugar transport system permease protein</fullName>
    </submittedName>
</protein>
<dbReference type="AlphaFoldDB" id="A0A840AQQ3"/>
<dbReference type="InterPro" id="IPR000515">
    <property type="entry name" value="MetI-like"/>
</dbReference>
<dbReference type="PANTHER" id="PTHR43005">
    <property type="entry name" value="BLR7065 PROTEIN"/>
    <property type="match status" value="1"/>
</dbReference>